<dbReference type="Proteomes" id="UP000324176">
    <property type="component" value="Unassembled WGS sequence"/>
</dbReference>
<name>A0A5D3Y6N7_9PROT</name>
<organism evidence="2 3">
    <name type="scientific">Nitrosomonas communis</name>
    <dbReference type="NCBI Taxonomy" id="44574"/>
    <lineage>
        <taxon>Bacteria</taxon>
        <taxon>Pseudomonadati</taxon>
        <taxon>Pseudomonadota</taxon>
        <taxon>Betaproteobacteria</taxon>
        <taxon>Nitrosomonadales</taxon>
        <taxon>Nitrosomonadaceae</taxon>
        <taxon>Nitrosomonas</taxon>
    </lineage>
</organism>
<evidence type="ECO:0000313" key="3">
    <source>
        <dbReference type="Proteomes" id="UP000324176"/>
    </source>
</evidence>
<protein>
    <submittedName>
        <fullName evidence="2">Uncharacterized protein</fullName>
    </submittedName>
</protein>
<accession>A0A5D3Y6N7</accession>
<evidence type="ECO:0000313" key="2">
    <source>
        <dbReference type="EMBL" id="TYP72332.1"/>
    </source>
</evidence>
<comment type="caution">
    <text evidence="2">The sequence shown here is derived from an EMBL/GenBank/DDBJ whole genome shotgun (WGS) entry which is preliminary data.</text>
</comment>
<dbReference type="AlphaFoldDB" id="A0A5D3Y6N7"/>
<sequence length="75" mass="8725">MAREKTPDECPMNPESVRDMAATLKNIDQRLQSIERMMFAGRVALYVVMGCASVGWWFFQNVDYIKHGISNWLRN</sequence>
<reference evidence="2 3" key="1">
    <citation type="submission" date="2019-07" db="EMBL/GenBank/DDBJ databases">
        <title>Active sludge and wastewater microbial communities from Klosterneuburg, Austria.</title>
        <authorList>
            <person name="Wagner M."/>
        </authorList>
    </citation>
    <scope>NUCLEOTIDE SEQUENCE [LARGE SCALE GENOMIC DNA]</scope>
    <source>
        <strain evidence="2 3">Nm2</strain>
    </source>
</reference>
<keyword evidence="1" id="KW-0472">Membrane</keyword>
<proteinExistence type="predicted"/>
<feature type="transmembrane region" description="Helical" evidence="1">
    <location>
        <begin position="39"/>
        <end position="59"/>
    </location>
</feature>
<keyword evidence="1" id="KW-1133">Transmembrane helix</keyword>
<gene>
    <name evidence="2" type="ORF">BCL69_11056</name>
</gene>
<evidence type="ECO:0000256" key="1">
    <source>
        <dbReference type="SAM" id="Phobius"/>
    </source>
</evidence>
<dbReference type="RefSeq" id="WP_144412859.1">
    <property type="nucleotide sequence ID" value="NZ_CP011451.1"/>
</dbReference>
<dbReference type="EMBL" id="VNHT01000105">
    <property type="protein sequence ID" value="TYP72332.1"/>
    <property type="molecule type" value="Genomic_DNA"/>
</dbReference>
<keyword evidence="1" id="KW-0812">Transmembrane</keyword>